<reference evidence="2" key="1">
    <citation type="submission" date="2010-09" db="EMBL/GenBank/DDBJ databases">
        <title>Annotation and Functional Classification of Partial Genes from P. yunnanensis. sp. nov.</title>
        <authorList>
            <person name="Wang B."/>
        </authorList>
    </citation>
    <scope>NUCLEOTIDE SEQUENCE</scope>
</reference>
<dbReference type="AlphaFoldDB" id="E5L355"/>
<feature type="compositionally biased region" description="Basic residues" evidence="1">
    <location>
        <begin position="30"/>
        <end position="44"/>
    </location>
</feature>
<evidence type="ECO:0000313" key="2">
    <source>
        <dbReference type="EMBL" id="ADQ57818.1"/>
    </source>
</evidence>
<name>E5L355_HIRMN</name>
<feature type="region of interest" description="Disordered" evidence="1">
    <location>
        <begin position="17"/>
        <end position="57"/>
    </location>
</feature>
<dbReference type="EMBL" id="HQ285410">
    <property type="protein sequence ID" value="ADQ57818.1"/>
    <property type="molecule type" value="mRNA"/>
</dbReference>
<accession>E5L355</accession>
<proteinExistence type="evidence at transcript level"/>
<feature type="non-terminal residue" evidence="2">
    <location>
        <position position="1"/>
    </location>
</feature>
<evidence type="ECO:0000256" key="1">
    <source>
        <dbReference type="SAM" id="MobiDB-lite"/>
    </source>
</evidence>
<organism evidence="2">
    <name type="scientific">Hirudinaria manillensis</name>
    <name type="common">Asian medical leech</name>
    <name type="synonym">Poecilobdella manillensis</name>
    <dbReference type="NCBI Taxonomy" id="1348078"/>
    <lineage>
        <taxon>Eukaryota</taxon>
        <taxon>Metazoa</taxon>
        <taxon>Spiralia</taxon>
        <taxon>Lophotrochozoa</taxon>
        <taxon>Annelida</taxon>
        <taxon>Clitellata</taxon>
        <taxon>Hirudinea</taxon>
        <taxon>Hirudinida</taxon>
        <taxon>Hirudiniformes</taxon>
        <taxon>Hirudinidae</taxon>
        <taxon>Hirudinaria</taxon>
    </lineage>
</organism>
<sequence>IMEGPFGPGFETVLDRTADRKKSFQSSGKPLHKQRRGFVRKNVKKPQSQKGKRNFGVKKARAGEGRFFALLNSPVKANDSPTTVGGRLGAFLPQWEAISPNRFILGVIRRG</sequence>
<protein>
    <submittedName>
        <fullName evidence="2">Uncharacterized protein</fullName>
    </submittedName>
</protein>